<accession>A0A1H9A9H0</accession>
<dbReference type="RefSeq" id="WP_090165215.1">
    <property type="nucleotide sequence ID" value="NZ_FOFB01000002.1"/>
</dbReference>
<evidence type="ECO:0000313" key="4">
    <source>
        <dbReference type="Proteomes" id="UP000199021"/>
    </source>
</evidence>
<dbReference type="Proteomes" id="UP000199021">
    <property type="component" value="Unassembled WGS sequence"/>
</dbReference>
<feature type="transmembrane region" description="Helical" evidence="1">
    <location>
        <begin position="845"/>
        <end position="862"/>
    </location>
</feature>
<dbReference type="Pfam" id="PF12770">
    <property type="entry name" value="CHAT"/>
    <property type="match status" value="1"/>
</dbReference>
<keyword evidence="1" id="KW-0812">Transmembrane</keyword>
<sequence>MGFKVKITVRYLRALFLLVFTWLICLDLDSKDCCIFDFYPVVKTIVLPPCYIDASDRRENCDLRYLNGAKMVSAIQTAQYDSVEIYFKKLIPLISNNEIDDISLNLIYTYASFLEKTGKGDQAALYYKFLIENSNSNYSINLLSEIGLASNLSNLKKVKELSEKVKEVVLNGEIEDDNTKIGLIIRMSNAMHLSEQYDFLKSFKGLEDGEASPENIQAILLMFNYVFSGESDGDYPEINKKLERCFESQNDDRFLVDEYMFRLKDALAKGSYSNALEYSKKAVGCSYGPVESVEDLIKLAEESDKGDIRSILRYAHCNLYQTRLGKGIKPVEESLALYSGALNVVLKKKNDSLKRLASRKIDLLGVEFIDILVVGTYLYQQTGDVEYLNSSVSVVDEFYGLGIHYWLSARDRMREDEAFEEAVNDLKKSNRLDLSFKNGHSLEEIYERIRIHSNANDESLSDRSFNSISLTSGKEISLQSTQFQAAQDSSSILSFYQNGNVLYRLLLTGDTIAVDILNGVRTEAMTLATSLSAEVQIPNQGEGLDKNSRRLFELLFGDIEELLPKRVSIIAGGVLTEIPFSALRMEQAGEKARYFGVEHAISRQFSIRSKQMLEEVELSPKYEQPLAMAPSFRSEWLLAGELRQAGFVIPPLKYNQEEVEKLSDLSGGRFMTGEGATVANYKKYAKDYGLIHLATHAISSREDGLKSHVLLLDENGSPEPLYASEIGDETLNADLVVLSACETGGGLLHATEGTVGLTKAYLAAGARAVVASSWAVDDHATAELMDNFYEALSAGKRTDDALRDARAAYLQKHPETRPDKWAAFEAYGGMKAPGWDKSSNPFKGAWIWLLAGLGLLAGVLMVRKMKHA</sequence>
<keyword evidence="1" id="KW-0472">Membrane</keyword>
<organism evidence="3 4">
    <name type="scientific">Neolewinella agarilytica</name>
    <dbReference type="NCBI Taxonomy" id="478744"/>
    <lineage>
        <taxon>Bacteria</taxon>
        <taxon>Pseudomonadati</taxon>
        <taxon>Bacteroidota</taxon>
        <taxon>Saprospiria</taxon>
        <taxon>Saprospirales</taxon>
        <taxon>Lewinellaceae</taxon>
        <taxon>Neolewinella</taxon>
    </lineage>
</organism>
<protein>
    <submittedName>
        <fullName evidence="3">CHAT domain-containing protein</fullName>
    </submittedName>
</protein>
<dbReference type="InParanoid" id="A0A1H9A9H0"/>
<proteinExistence type="predicted"/>
<dbReference type="PANTHER" id="PTHR10098:SF108">
    <property type="entry name" value="TETRATRICOPEPTIDE REPEAT PROTEIN 28"/>
    <property type="match status" value="1"/>
</dbReference>
<reference evidence="4" key="1">
    <citation type="submission" date="2016-10" db="EMBL/GenBank/DDBJ databases">
        <authorList>
            <person name="Varghese N."/>
            <person name="Submissions S."/>
        </authorList>
    </citation>
    <scope>NUCLEOTIDE SEQUENCE [LARGE SCALE GENOMIC DNA]</scope>
    <source>
        <strain evidence="4">DSM 24740</strain>
    </source>
</reference>
<evidence type="ECO:0000313" key="3">
    <source>
        <dbReference type="EMBL" id="SEP73309.1"/>
    </source>
</evidence>
<dbReference type="STRING" id="478744.SAMN05444359_10213"/>
<dbReference type="EMBL" id="FOFB01000002">
    <property type="protein sequence ID" value="SEP73309.1"/>
    <property type="molecule type" value="Genomic_DNA"/>
</dbReference>
<keyword evidence="1" id="KW-1133">Transmembrane helix</keyword>
<dbReference type="OrthoDB" id="9771112at2"/>
<evidence type="ECO:0000256" key="1">
    <source>
        <dbReference type="SAM" id="Phobius"/>
    </source>
</evidence>
<evidence type="ECO:0000259" key="2">
    <source>
        <dbReference type="Pfam" id="PF12770"/>
    </source>
</evidence>
<dbReference type="InterPro" id="IPR024983">
    <property type="entry name" value="CHAT_dom"/>
</dbReference>
<keyword evidence="4" id="KW-1185">Reference proteome</keyword>
<gene>
    <name evidence="3" type="ORF">SAMN05444359_10213</name>
</gene>
<dbReference type="AlphaFoldDB" id="A0A1H9A9H0"/>
<feature type="domain" description="CHAT" evidence="2">
    <location>
        <begin position="548"/>
        <end position="828"/>
    </location>
</feature>
<dbReference type="PANTHER" id="PTHR10098">
    <property type="entry name" value="RAPSYN-RELATED"/>
    <property type="match status" value="1"/>
</dbReference>
<name>A0A1H9A9H0_9BACT</name>